<keyword evidence="11" id="KW-0067">ATP-binding</keyword>
<feature type="domain" description="PAS" evidence="19">
    <location>
        <begin position="146"/>
        <end position="219"/>
    </location>
</feature>
<dbReference type="CDD" id="cd00082">
    <property type="entry name" value="HisKA"/>
    <property type="match status" value="1"/>
</dbReference>
<evidence type="ECO:0000256" key="12">
    <source>
        <dbReference type="ARBA" id="ARBA00022989"/>
    </source>
</evidence>
<dbReference type="PANTHER" id="PTHR43547:SF2">
    <property type="entry name" value="HYBRID SIGNAL TRANSDUCTION HISTIDINE KINASE C"/>
    <property type="match status" value="1"/>
</dbReference>
<dbReference type="InterPro" id="IPR003594">
    <property type="entry name" value="HATPase_dom"/>
</dbReference>
<dbReference type="EC" id="2.7.13.3" evidence="4"/>
<dbReference type="EMBL" id="CP155447">
    <property type="protein sequence ID" value="XBH06221.1"/>
    <property type="molecule type" value="Genomic_DNA"/>
</dbReference>
<feature type="domain" description="Histidine kinase" evidence="17">
    <location>
        <begin position="535"/>
        <end position="753"/>
    </location>
</feature>
<dbReference type="SUPFAM" id="SSF55874">
    <property type="entry name" value="ATPase domain of HSP90 chaperone/DNA topoisomerase II/histidine kinase"/>
    <property type="match status" value="1"/>
</dbReference>
<evidence type="ECO:0000256" key="10">
    <source>
        <dbReference type="ARBA" id="ARBA00022777"/>
    </source>
</evidence>
<evidence type="ECO:0000256" key="8">
    <source>
        <dbReference type="ARBA" id="ARBA00022692"/>
    </source>
</evidence>
<evidence type="ECO:0000256" key="13">
    <source>
        <dbReference type="ARBA" id="ARBA00023012"/>
    </source>
</evidence>
<keyword evidence="9" id="KW-0547">Nucleotide-binding</keyword>
<dbReference type="CDD" id="cd17580">
    <property type="entry name" value="REC_2_DhkD-like"/>
    <property type="match status" value="1"/>
</dbReference>
<dbReference type="InterPro" id="IPR013656">
    <property type="entry name" value="PAS_4"/>
</dbReference>
<dbReference type="InterPro" id="IPR000700">
    <property type="entry name" value="PAS-assoc_C"/>
</dbReference>
<dbReference type="Pfam" id="PF00072">
    <property type="entry name" value="Response_reg"/>
    <property type="match status" value="1"/>
</dbReference>
<dbReference type="InterPro" id="IPR013767">
    <property type="entry name" value="PAS_fold"/>
</dbReference>
<comment type="subcellular location">
    <subcellularLocation>
        <location evidence="3">Cell membrane</location>
    </subcellularLocation>
    <subcellularLocation>
        <location evidence="2">Membrane</location>
        <topology evidence="2">Multi-pass membrane protein</topology>
    </subcellularLocation>
</comment>
<feature type="transmembrane region" description="Helical" evidence="16">
    <location>
        <begin position="59"/>
        <end position="77"/>
    </location>
</feature>
<sequence>MISPARTPALRYGGAFLAVILATATRLGLYPLLGGQFPLSTFFTALVFAAWYGGFGPSLLALTLCGLLISFFILPPYGSFLLESHEGQVKFAAFLIVGLVISVMGGSIRAARRRAELAAEEDRAKQRQLEREVIERRGVEAALRVEKERLRVTLASIGDAVIVTDATGRATFLNPIAEALTGWPTHEARGQPLEALFRVINQRTGEPVECPALQALREATTVGLADHTALIARDGSARPIDDSAAPIRNELGQIVGVVLVFRDVTERRRAEEVRSHLAAIVESSDDAILGTTLDGIITSGNSGAQRLYGYTAMELVGQSAALLIPLDRLDEYRTTLARIRQGVNTDHFESKRRRKDGTLIDVSIKISPIRDGLENVVGASTVARDITVRKQAEERLRESEQRFSRFMQHLPGLAWIKDLEGRYLYANEAALKAFQLPWSILSGKVDEEVFPPETAVMFRENDRKALAREMGVQRVETLLQADGIVHHSLVSKFPVLGQNGKATLIGGIAIDITERMQMEESLRESDLRKDEFLATLAHELRNPLAPIRNALHLMKLANRDYDDSEREHAMAVRQVTHLARLVDDLMDISRINRGKIELRKEVVNLATIVGRAAEAVKSSLEARSHTLCVAQSDGSIYLEADPTRLEQILGNLLNNAIKYTQPGGRIAIDVERDEMEVVIRVRDTGIGIEPEMLHQVFGMFVQAGHHTDHSHGGLGIGLSLVKNLVELHGGTIHATSQGPGTGSEFVVQLPILAKAPDSGIVGAQEERPRPDQRPTRRRILVVDDNLDAANSLARLLRRLHDQEVEVAHDGPSALEAAAAFRPGLVLLDIGLPGMDGYEVARTLREWPEFATTRIIALTGWGQESDRQRSKEAGFDLHLVKPVDPDLLSDILRDYEATPTAIT</sequence>
<keyword evidence="14 16" id="KW-0472">Membrane</keyword>
<keyword evidence="8 16" id="KW-0812">Transmembrane</keyword>
<feature type="transmembrane region" description="Helical" evidence="16">
    <location>
        <begin position="12"/>
        <end position="29"/>
    </location>
</feature>
<dbReference type="Pfam" id="PF13493">
    <property type="entry name" value="DUF4118"/>
    <property type="match status" value="1"/>
</dbReference>
<evidence type="ECO:0000259" key="20">
    <source>
        <dbReference type="PROSITE" id="PS50113"/>
    </source>
</evidence>
<dbReference type="PROSITE" id="PS50109">
    <property type="entry name" value="HIS_KIN"/>
    <property type="match status" value="1"/>
</dbReference>
<dbReference type="InterPro" id="IPR011006">
    <property type="entry name" value="CheY-like_superfamily"/>
</dbReference>
<dbReference type="PROSITE" id="PS50113">
    <property type="entry name" value="PAC"/>
    <property type="match status" value="3"/>
</dbReference>
<dbReference type="InterPro" id="IPR038318">
    <property type="entry name" value="KdpD_sf"/>
</dbReference>
<dbReference type="SUPFAM" id="SSF55785">
    <property type="entry name" value="PYP-like sensor domain (PAS domain)"/>
    <property type="match status" value="3"/>
</dbReference>
<dbReference type="InterPro" id="IPR000014">
    <property type="entry name" value="PAS"/>
</dbReference>
<evidence type="ECO:0000313" key="21">
    <source>
        <dbReference type="EMBL" id="XBH06221.1"/>
    </source>
</evidence>
<evidence type="ECO:0000256" key="15">
    <source>
        <dbReference type="PROSITE-ProRule" id="PRU00169"/>
    </source>
</evidence>
<keyword evidence="7" id="KW-0808">Transferase</keyword>
<dbReference type="GO" id="GO:0006355">
    <property type="term" value="P:regulation of DNA-templated transcription"/>
    <property type="evidence" value="ECO:0007669"/>
    <property type="project" value="InterPro"/>
</dbReference>
<dbReference type="Pfam" id="PF00512">
    <property type="entry name" value="HisKA"/>
    <property type="match status" value="1"/>
</dbReference>
<evidence type="ECO:0000259" key="19">
    <source>
        <dbReference type="PROSITE" id="PS50112"/>
    </source>
</evidence>
<dbReference type="CDD" id="cd00130">
    <property type="entry name" value="PAS"/>
    <property type="match status" value="3"/>
</dbReference>
<evidence type="ECO:0000256" key="14">
    <source>
        <dbReference type="ARBA" id="ARBA00023136"/>
    </source>
</evidence>
<keyword evidence="5" id="KW-1003">Cell membrane</keyword>
<evidence type="ECO:0000256" key="7">
    <source>
        <dbReference type="ARBA" id="ARBA00022679"/>
    </source>
</evidence>
<dbReference type="InterPro" id="IPR036097">
    <property type="entry name" value="HisK_dim/P_sf"/>
</dbReference>
<dbReference type="GO" id="GO:0000155">
    <property type="term" value="F:phosphorelay sensor kinase activity"/>
    <property type="evidence" value="ECO:0007669"/>
    <property type="project" value="InterPro"/>
</dbReference>
<keyword evidence="10" id="KW-0418">Kinase</keyword>
<reference evidence="21" key="1">
    <citation type="submission" date="2024-05" db="EMBL/GenBank/DDBJ databases">
        <title>Planctomycetes of the genus Singulisphaera possess chitinolytic capabilities.</title>
        <authorList>
            <person name="Ivanova A."/>
        </authorList>
    </citation>
    <scope>NUCLEOTIDE SEQUENCE</scope>
    <source>
        <strain evidence="21">Ch08T</strain>
    </source>
</reference>
<feature type="transmembrane region" description="Helical" evidence="16">
    <location>
        <begin position="89"/>
        <end position="108"/>
    </location>
</feature>
<feature type="domain" description="PAS" evidence="19">
    <location>
        <begin position="273"/>
        <end position="346"/>
    </location>
</feature>
<evidence type="ECO:0000256" key="9">
    <source>
        <dbReference type="ARBA" id="ARBA00022741"/>
    </source>
</evidence>
<dbReference type="GO" id="GO:0005524">
    <property type="term" value="F:ATP binding"/>
    <property type="evidence" value="ECO:0007669"/>
    <property type="project" value="UniProtKB-KW"/>
</dbReference>
<dbReference type="PROSITE" id="PS50110">
    <property type="entry name" value="RESPONSE_REGULATORY"/>
    <property type="match status" value="1"/>
</dbReference>
<keyword evidence="12 16" id="KW-1133">Transmembrane helix</keyword>
<dbReference type="InterPro" id="IPR035965">
    <property type="entry name" value="PAS-like_dom_sf"/>
</dbReference>
<dbReference type="SUPFAM" id="SSF52172">
    <property type="entry name" value="CheY-like"/>
    <property type="match status" value="1"/>
</dbReference>
<gene>
    <name evidence="21" type="ORF">V5E97_09350</name>
</gene>
<organism evidence="21">
    <name type="scientific">Singulisphaera sp. Ch08</name>
    <dbReference type="NCBI Taxonomy" id="3120278"/>
    <lineage>
        <taxon>Bacteria</taxon>
        <taxon>Pseudomonadati</taxon>
        <taxon>Planctomycetota</taxon>
        <taxon>Planctomycetia</taxon>
        <taxon>Isosphaerales</taxon>
        <taxon>Isosphaeraceae</taxon>
        <taxon>Singulisphaera</taxon>
    </lineage>
</organism>
<dbReference type="Gene3D" id="3.30.565.10">
    <property type="entry name" value="Histidine kinase-like ATPase, C-terminal domain"/>
    <property type="match status" value="1"/>
</dbReference>
<dbReference type="Gene3D" id="3.30.450.20">
    <property type="entry name" value="PAS domain"/>
    <property type="match status" value="3"/>
</dbReference>
<dbReference type="Pfam" id="PF08448">
    <property type="entry name" value="PAS_4"/>
    <property type="match status" value="2"/>
</dbReference>
<evidence type="ECO:0000256" key="16">
    <source>
        <dbReference type="SAM" id="Phobius"/>
    </source>
</evidence>
<dbReference type="Gene3D" id="1.10.287.130">
    <property type="match status" value="1"/>
</dbReference>
<accession>A0AAU7CM58</accession>
<feature type="domain" description="Response regulatory" evidence="18">
    <location>
        <begin position="778"/>
        <end position="895"/>
    </location>
</feature>
<keyword evidence="13" id="KW-0902">Two-component regulatory system</keyword>
<dbReference type="Pfam" id="PF00989">
    <property type="entry name" value="PAS"/>
    <property type="match status" value="1"/>
</dbReference>
<dbReference type="SMART" id="SM00388">
    <property type="entry name" value="HisKA"/>
    <property type="match status" value="1"/>
</dbReference>
<dbReference type="SUPFAM" id="SSF47384">
    <property type="entry name" value="Homodimeric domain of signal transducing histidine kinase"/>
    <property type="match status" value="1"/>
</dbReference>
<dbReference type="Pfam" id="PF02518">
    <property type="entry name" value="HATPase_c"/>
    <property type="match status" value="1"/>
</dbReference>
<dbReference type="InterPro" id="IPR001610">
    <property type="entry name" value="PAC"/>
</dbReference>
<evidence type="ECO:0000256" key="11">
    <source>
        <dbReference type="ARBA" id="ARBA00022840"/>
    </source>
</evidence>
<evidence type="ECO:0000256" key="6">
    <source>
        <dbReference type="ARBA" id="ARBA00022553"/>
    </source>
</evidence>
<dbReference type="PRINTS" id="PR00344">
    <property type="entry name" value="BCTRLSENSOR"/>
</dbReference>
<dbReference type="GO" id="GO:0005886">
    <property type="term" value="C:plasma membrane"/>
    <property type="evidence" value="ECO:0007669"/>
    <property type="project" value="UniProtKB-SubCell"/>
</dbReference>
<feature type="domain" description="PAC" evidence="20">
    <location>
        <begin position="468"/>
        <end position="524"/>
    </location>
</feature>
<keyword evidence="6 15" id="KW-0597">Phosphoprotein</keyword>
<dbReference type="PROSITE" id="PS50112">
    <property type="entry name" value="PAS"/>
    <property type="match status" value="3"/>
</dbReference>
<dbReference type="SMART" id="SM00086">
    <property type="entry name" value="PAC"/>
    <property type="match status" value="3"/>
</dbReference>
<evidence type="ECO:0000256" key="4">
    <source>
        <dbReference type="ARBA" id="ARBA00012438"/>
    </source>
</evidence>
<comment type="catalytic activity">
    <reaction evidence="1">
        <text>ATP + protein L-histidine = ADP + protein N-phospho-L-histidine.</text>
        <dbReference type="EC" id="2.7.13.3"/>
    </reaction>
</comment>
<dbReference type="Gene3D" id="3.40.50.2300">
    <property type="match status" value="1"/>
</dbReference>
<dbReference type="AlphaFoldDB" id="A0AAU7CM58"/>
<dbReference type="InterPro" id="IPR003661">
    <property type="entry name" value="HisK_dim/P_dom"/>
</dbReference>
<name>A0AAU7CM58_9BACT</name>
<evidence type="ECO:0000259" key="18">
    <source>
        <dbReference type="PROSITE" id="PS50110"/>
    </source>
</evidence>
<dbReference type="Gene3D" id="1.20.120.620">
    <property type="entry name" value="Backbone structure of the membrane domain of e. Coli histidine kinase receptor kdpd"/>
    <property type="match status" value="1"/>
</dbReference>
<evidence type="ECO:0000256" key="3">
    <source>
        <dbReference type="ARBA" id="ARBA00004236"/>
    </source>
</evidence>
<proteinExistence type="predicted"/>
<dbReference type="SMART" id="SM00387">
    <property type="entry name" value="HATPase_c"/>
    <property type="match status" value="1"/>
</dbReference>
<evidence type="ECO:0000256" key="1">
    <source>
        <dbReference type="ARBA" id="ARBA00000085"/>
    </source>
</evidence>
<dbReference type="NCBIfam" id="TIGR00229">
    <property type="entry name" value="sensory_box"/>
    <property type="match status" value="3"/>
</dbReference>
<dbReference type="InterPro" id="IPR005467">
    <property type="entry name" value="His_kinase_dom"/>
</dbReference>
<dbReference type="SMART" id="SM00091">
    <property type="entry name" value="PAS"/>
    <property type="match status" value="3"/>
</dbReference>
<dbReference type="InterPro" id="IPR025201">
    <property type="entry name" value="KdpD_TM"/>
</dbReference>
<dbReference type="SMART" id="SM00448">
    <property type="entry name" value="REC"/>
    <property type="match status" value="1"/>
</dbReference>
<evidence type="ECO:0000256" key="5">
    <source>
        <dbReference type="ARBA" id="ARBA00022475"/>
    </source>
</evidence>
<evidence type="ECO:0000259" key="17">
    <source>
        <dbReference type="PROSITE" id="PS50109"/>
    </source>
</evidence>
<feature type="domain" description="PAC" evidence="20">
    <location>
        <begin position="224"/>
        <end position="276"/>
    </location>
</feature>
<dbReference type="FunFam" id="3.30.565.10:FF:000023">
    <property type="entry name" value="PAS domain-containing sensor histidine kinase"/>
    <property type="match status" value="1"/>
</dbReference>
<feature type="modified residue" description="4-aspartylphosphate" evidence="15">
    <location>
        <position position="828"/>
    </location>
</feature>
<feature type="domain" description="PAS" evidence="19">
    <location>
        <begin position="399"/>
        <end position="469"/>
    </location>
</feature>
<evidence type="ECO:0000256" key="2">
    <source>
        <dbReference type="ARBA" id="ARBA00004141"/>
    </source>
</evidence>
<dbReference type="InterPro" id="IPR004358">
    <property type="entry name" value="Sig_transdc_His_kin-like_C"/>
</dbReference>
<dbReference type="PANTHER" id="PTHR43547">
    <property type="entry name" value="TWO-COMPONENT HISTIDINE KINASE"/>
    <property type="match status" value="1"/>
</dbReference>
<protein>
    <recommendedName>
        <fullName evidence="4">histidine kinase</fullName>
        <ecNumber evidence="4">2.7.13.3</ecNumber>
    </recommendedName>
</protein>
<feature type="domain" description="PAC" evidence="20">
    <location>
        <begin position="346"/>
        <end position="398"/>
    </location>
</feature>
<dbReference type="InterPro" id="IPR001789">
    <property type="entry name" value="Sig_transdc_resp-reg_receiver"/>
</dbReference>
<dbReference type="InterPro" id="IPR036890">
    <property type="entry name" value="HATPase_C_sf"/>
</dbReference>
<dbReference type="RefSeq" id="WP_406699071.1">
    <property type="nucleotide sequence ID" value="NZ_CP155447.1"/>
</dbReference>